<evidence type="ECO:0000259" key="2">
    <source>
        <dbReference type="Pfam" id="PF24859"/>
    </source>
</evidence>
<dbReference type="Pfam" id="PF24859">
    <property type="entry name" value="FdhE_central"/>
    <property type="match status" value="1"/>
</dbReference>
<dbReference type="Proteomes" id="UP000682111">
    <property type="component" value="Unassembled WGS sequence"/>
</dbReference>
<evidence type="ECO:0000313" key="5">
    <source>
        <dbReference type="Proteomes" id="UP000682111"/>
    </source>
</evidence>
<dbReference type="RefSeq" id="WP_212934482.1">
    <property type="nucleotide sequence ID" value="NZ_BORC01000013.1"/>
</dbReference>
<evidence type="ECO:0000256" key="1">
    <source>
        <dbReference type="ARBA" id="ARBA00022490"/>
    </source>
</evidence>
<dbReference type="PANTHER" id="PTHR37689:SF1">
    <property type="entry name" value="PROTEIN FDHE"/>
    <property type="match status" value="1"/>
</dbReference>
<protein>
    <recommendedName>
        <fullName evidence="6">Formate dehydrogenase accessory protein FdhE</fullName>
    </recommendedName>
</protein>
<comment type="caution">
    <text evidence="4">The sequence shown here is derived from an EMBL/GenBank/DDBJ whole genome shotgun (WGS) entry which is preliminary data.</text>
</comment>
<dbReference type="InterPro" id="IPR006452">
    <property type="entry name" value="Formate_DH_accessory"/>
</dbReference>
<evidence type="ECO:0000259" key="3">
    <source>
        <dbReference type="Pfam" id="PF24860"/>
    </source>
</evidence>
<gene>
    <name evidence="4" type="ORF">J27TS8_43610</name>
</gene>
<evidence type="ECO:0000313" key="4">
    <source>
        <dbReference type="EMBL" id="GIN64368.1"/>
    </source>
</evidence>
<dbReference type="AlphaFoldDB" id="A0A920BVW7"/>
<keyword evidence="1" id="KW-0963">Cytoplasm</keyword>
<dbReference type="InterPro" id="IPR056796">
    <property type="entry name" value="FdhE_C"/>
</dbReference>
<dbReference type="GO" id="GO:0005829">
    <property type="term" value="C:cytosol"/>
    <property type="evidence" value="ECO:0007669"/>
    <property type="project" value="TreeGrafter"/>
</dbReference>
<reference evidence="4" key="1">
    <citation type="submission" date="2021-03" db="EMBL/GenBank/DDBJ databases">
        <title>Antimicrobial resistance genes in bacteria isolated from Japanese honey, and their potential for conferring macrolide and lincosamide resistance in the American foulbrood pathogen Paenibacillus larvae.</title>
        <authorList>
            <person name="Okamoto M."/>
            <person name="Kumagai M."/>
            <person name="Kanamori H."/>
            <person name="Takamatsu D."/>
        </authorList>
    </citation>
    <scope>NUCLEOTIDE SEQUENCE</scope>
    <source>
        <strain evidence="4">J27TS8</strain>
    </source>
</reference>
<dbReference type="GO" id="GO:0051604">
    <property type="term" value="P:protein maturation"/>
    <property type="evidence" value="ECO:0007669"/>
    <property type="project" value="TreeGrafter"/>
</dbReference>
<dbReference type="InterPro" id="IPR056797">
    <property type="entry name" value="FdhE_central"/>
</dbReference>
<dbReference type="EMBL" id="BORC01000013">
    <property type="protein sequence ID" value="GIN64368.1"/>
    <property type="molecule type" value="Genomic_DNA"/>
</dbReference>
<evidence type="ECO:0008006" key="6">
    <source>
        <dbReference type="Google" id="ProtNLM"/>
    </source>
</evidence>
<dbReference type="CDD" id="cd16341">
    <property type="entry name" value="FdhE"/>
    <property type="match status" value="1"/>
</dbReference>
<keyword evidence="5" id="KW-1185">Reference proteome</keyword>
<feature type="domain" description="FdhE central" evidence="2">
    <location>
        <begin position="173"/>
        <end position="210"/>
    </location>
</feature>
<dbReference type="InterPro" id="IPR024064">
    <property type="entry name" value="FdhE-like_sf"/>
</dbReference>
<sequence>MTMTKQLTLKEKWLQDRPFLEEIARFHEVIETILDQVPFKVEKMKNLDAAKDEFNRGIPVLKCEHVTVPIFEQACQALKALTSLADYKEVPEPFRASCSSLGKVMEQDEAFIRAVIHSLMNEDYQTLGEIIEKHQLNEGIIWFLGWTALSYVLQPHLSELQQWERQQSWNREYCPTCGALPNMAQLKRSNKGRKRHLICGCCRSQWLYKRMGCPYCKNEDPNLLRIMEINEEEDIRVDVCNSCNSYIKVYTNKGEEEAALLDWMTLHLDLLLKERGYVKMGTHLINI</sequence>
<accession>A0A920BVW7</accession>
<dbReference type="Gene3D" id="3.90.1670.10">
    <property type="entry name" value="FdhE-like domain"/>
    <property type="match status" value="1"/>
</dbReference>
<dbReference type="GO" id="GO:0008199">
    <property type="term" value="F:ferric iron binding"/>
    <property type="evidence" value="ECO:0007669"/>
    <property type="project" value="TreeGrafter"/>
</dbReference>
<feature type="domain" description="FdhE C-terminal" evidence="3">
    <location>
        <begin position="230"/>
        <end position="284"/>
    </location>
</feature>
<dbReference type="SUPFAM" id="SSF144020">
    <property type="entry name" value="FdhE-like"/>
    <property type="match status" value="1"/>
</dbReference>
<organism evidence="4 5">
    <name type="scientific">Robertmurraya siralis</name>
    <dbReference type="NCBI Taxonomy" id="77777"/>
    <lineage>
        <taxon>Bacteria</taxon>
        <taxon>Bacillati</taxon>
        <taxon>Bacillota</taxon>
        <taxon>Bacilli</taxon>
        <taxon>Bacillales</taxon>
        <taxon>Bacillaceae</taxon>
        <taxon>Robertmurraya</taxon>
    </lineage>
</organism>
<name>A0A920BVW7_9BACI</name>
<proteinExistence type="predicted"/>
<dbReference type="Pfam" id="PF24860">
    <property type="entry name" value="FdhE_C"/>
    <property type="match status" value="1"/>
</dbReference>
<dbReference type="PANTHER" id="PTHR37689">
    <property type="entry name" value="PROTEIN FDHE"/>
    <property type="match status" value="1"/>
</dbReference>